<accession>A0A167M637</accession>
<feature type="region of interest" description="Disordered" evidence="1">
    <location>
        <begin position="210"/>
        <end position="231"/>
    </location>
</feature>
<evidence type="ECO:0000313" key="2">
    <source>
        <dbReference type="EMBL" id="KZO96373.1"/>
    </source>
</evidence>
<dbReference type="AlphaFoldDB" id="A0A167M637"/>
<protein>
    <submittedName>
        <fullName evidence="2">Uncharacterized protein</fullName>
    </submittedName>
</protein>
<gene>
    <name evidence="2" type="ORF">CALVIDRAFT_114591</name>
</gene>
<name>A0A167M637_CALVF</name>
<evidence type="ECO:0000313" key="3">
    <source>
        <dbReference type="Proteomes" id="UP000076738"/>
    </source>
</evidence>
<evidence type="ECO:0000256" key="1">
    <source>
        <dbReference type="SAM" id="MobiDB-lite"/>
    </source>
</evidence>
<dbReference type="Proteomes" id="UP000076738">
    <property type="component" value="Unassembled WGS sequence"/>
</dbReference>
<organism evidence="2 3">
    <name type="scientific">Calocera viscosa (strain TUFC12733)</name>
    <dbReference type="NCBI Taxonomy" id="1330018"/>
    <lineage>
        <taxon>Eukaryota</taxon>
        <taxon>Fungi</taxon>
        <taxon>Dikarya</taxon>
        <taxon>Basidiomycota</taxon>
        <taxon>Agaricomycotina</taxon>
        <taxon>Dacrymycetes</taxon>
        <taxon>Dacrymycetales</taxon>
        <taxon>Dacrymycetaceae</taxon>
        <taxon>Calocera</taxon>
    </lineage>
</organism>
<dbReference type="EMBL" id="KV417284">
    <property type="protein sequence ID" value="KZO96373.1"/>
    <property type="molecule type" value="Genomic_DNA"/>
</dbReference>
<keyword evidence="3" id="KW-1185">Reference proteome</keyword>
<proteinExistence type="predicted"/>
<feature type="compositionally biased region" description="Polar residues" evidence="1">
    <location>
        <begin position="221"/>
        <end position="231"/>
    </location>
</feature>
<dbReference type="OrthoDB" id="2927810at2759"/>
<sequence>MQQSFFQSHCVFMKRTRAKWSRLLEERPSIRTAVAELNGQSSLTFSRSPLETLHRLAVMPYAHECGCRIVYDRVPSPLPAENLSQGLVHIEGYPENTYFWPLTETQSRRLSSLLDIDFNSLGIAGSLIQSPELICTYCGKLSGLEDFVHAALQTGVHSADFVIENLKAGGNSPNGHKQILNCCDCGRPYLRSGTDEEVATRVGAQAGGSGFADNHAADQGRISSQTQPCRA</sequence>
<reference evidence="2 3" key="1">
    <citation type="journal article" date="2016" name="Mol. Biol. Evol.">
        <title>Comparative Genomics of Early-Diverging Mushroom-Forming Fungi Provides Insights into the Origins of Lignocellulose Decay Capabilities.</title>
        <authorList>
            <person name="Nagy L.G."/>
            <person name="Riley R."/>
            <person name="Tritt A."/>
            <person name="Adam C."/>
            <person name="Daum C."/>
            <person name="Floudas D."/>
            <person name="Sun H."/>
            <person name="Yadav J.S."/>
            <person name="Pangilinan J."/>
            <person name="Larsson K.H."/>
            <person name="Matsuura K."/>
            <person name="Barry K."/>
            <person name="Labutti K."/>
            <person name="Kuo R."/>
            <person name="Ohm R.A."/>
            <person name="Bhattacharya S.S."/>
            <person name="Shirouzu T."/>
            <person name="Yoshinaga Y."/>
            <person name="Martin F.M."/>
            <person name="Grigoriev I.V."/>
            <person name="Hibbett D.S."/>
        </authorList>
    </citation>
    <scope>NUCLEOTIDE SEQUENCE [LARGE SCALE GENOMIC DNA]</scope>
    <source>
        <strain evidence="2 3">TUFC12733</strain>
    </source>
</reference>